<feature type="compositionally biased region" description="Polar residues" evidence="1">
    <location>
        <begin position="1"/>
        <end position="13"/>
    </location>
</feature>
<organism evidence="2 3">
    <name type="scientific">Diploscapter pachys</name>
    <dbReference type="NCBI Taxonomy" id="2018661"/>
    <lineage>
        <taxon>Eukaryota</taxon>
        <taxon>Metazoa</taxon>
        <taxon>Ecdysozoa</taxon>
        <taxon>Nematoda</taxon>
        <taxon>Chromadorea</taxon>
        <taxon>Rhabditida</taxon>
        <taxon>Rhabditina</taxon>
        <taxon>Rhabditomorpha</taxon>
        <taxon>Rhabditoidea</taxon>
        <taxon>Rhabditidae</taxon>
        <taxon>Diploscapter</taxon>
    </lineage>
</organism>
<dbReference type="EMBL" id="LIAE01007273">
    <property type="protein sequence ID" value="PAV80443.1"/>
    <property type="molecule type" value="Genomic_DNA"/>
</dbReference>
<proteinExistence type="predicted"/>
<name>A0A2A2L2U8_9BILA</name>
<reference evidence="2 3" key="1">
    <citation type="journal article" date="2017" name="Curr. Biol.">
        <title>Genome architecture and evolution of a unichromosomal asexual nematode.</title>
        <authorList>
            <person name="Fradin H."/>
            <person name="Zegar C."/>
            <person name="Gutwein M."/>
            <person name="Lucas J."/>
            <person name="Kovtun M."/>
            <person name="Corcoran D."/>
            <person name="Baugh L.R."/>
            <person name="Kiontke K."/>
            <person name="Gunsalus K."/>
            <person name="Fitch D.H."/>
            <person name="Piano F."/>
        </authorList>
    </citation>
    <scope>NUCLEOTIDE SEQUENCE [LARGE SCALE GENOMIC DNA]</scope>
    <source>
        <strain evidence="2">PF1309</strain>
    </source>
</reference>
<keyword evidence="3" id="KW-1185">Reference proteome</keyword>
<feature type="compositionally biased region" description="Low complexity" evidence="1">
    <location>
        <begin position="105"/>
        <end position="114"/>
    </location>
</feature>
<protein>
    <submittedName>
        <fullName evidence="2">Uncharacterized protein</fullName>
    </submittedName>
</protein>
<dbReference type="AlphaFoldDB" id="A0A2A2L2U8"/>
<feature type="region of interest" description="Disordered" evidence="1">
    <location>
        <begin position="80"/>
        <end position="123"/>
    </location>
</feature>
<feature type="compositionally biased region" description="Polar residues" evidence="1">
    <location>
        <begin position="83"/>
        <end position="98"/>
    </location>
</feature>
<dbReference type="Proteomes" id="UP000218231">
    <property type="component" value="Unassembled WGS sequence"/>
</dbReference>
<accession>A0A2A2L2U8</accession>
<feature type="region of interest" description="Disordered" evidence="1">
    <location>
        <begin position="1"/>
        <end position="47"/>
    </location>
</feature>
<evidence type="ECO:0000313" key="3">
    <source>
        <dbReference type="Proteomes" id="UP000218231"/>
    </source>
</evidence>
<gene>
    <name evidence="2" type="ORF">WR25_23608</name>
</gene>
<evidence type="ECO:0000313" key="2">
    <source>
        <dbReference type="EMBL" id="PAV80443.1"/>
    </source>
</evidence>
<sequence>MEFQTITYENEGQLQLPAGNQADSNVVDSGRVPSAWRGPTLPPGAAAAGATQMQNAVAACLNGNEPVPVSVSVSVAAKPEQSVGDNNINANSITQTAEAPSALQENTTTTNSSSNKKKEEESSEIVPRACRECVILRRYALFL</sequence>
<evidence type="ECO:0000256" key="1">
    <source>
        <dbReference type="SAM" id="MobiDB-lite"/>
    </source>
</evidence>
<comment type="caution">
    <text evidence="2">The sequence shown here is derived from an EMBL/GenBank/DDBJ whole genome shotgun (WGS) entry which is preliminary data.</text>
</comment>